<dbReference type="EMBL" id="JADBGQ010000010">
    <property type="protein sequence ID" value="KAG5374715.1"/>
    <property type="molecule type" value="Genomic_DNA"/>
</dbReference>
<proteinExistence type="predicted"/>
<comment type="caution">
    <text evidence="1">The sequence shown here is derived from an EMBL/GenBank/DDBJ whole genome shotgun (WGS) entry which is preliminary data.</text>
</comment>
<dbReference type="Proteomes" id="UP000823674">
    <property type="component" value="Chromosome A10"/>
</dbReference>
<evidence type="ECO:0000313" key="1">
    <source>
        <dbReference type="EMBL" id="KAG5374715.1"/>
    </source>
</evidence>
<evidence type="ECO:0000313" key="2">
    <source>
        <dbReference type="Proteomes" id="UP000823674"/>
    </source>
</evidence>
<accession>A0ABQ7KJI0</accession>
<reference evidence="1 2" key="1">
    <citation type="submission" date="2021-03" db="EMBL/GenBank/DDBJ databases">
        <authorList>
            <person name="King G.J."/>
            <person name="Bancroft I."/>
            <person name="Baten A."/>
            <person name="Bloomfield J."/>
            <person name="Borpatragohain P."/>
            <person name="He Z."/>
            <person name="Irish N."/>
            <person name="Irwin J."/>
            <person name="Liu K."/>
            <person name="Mauleon R.P."/>
            <person name="Moore J."/>
            <person name="Morris R."/>
            <person name="Ostergaard L."/>
            <person name="Wang B."/>
            <person name="Wells R."/>
        </authorList>
    </citation>
    <scope>NUCLEOTIDE SEQUENCE [LARGE SCALE GENOMIC DNA]</scope>
    <source>
        <strain evidence="1">R-o-18</strain>
        <tissue evidence="1">Leaf</tissue>
    </source>
</reference>
<keyword evidence="2" id="KW-1185">Reference proteome</keyword>
<name>A0ABQ7KJI0_BRACM</name>
<protein>
    <submittedName>
        <fullName evidence="1">Uncharacterized protein</fullName>
    </submittedName>
</protein>
<gene>
    <name evidence="1" type="primary">A10g500360.1_BraROA</name>
    <name evidence="1" type="ORF">IGI04_039311</name>
</gene>
<organism evidence="1 2">
    <name type="scientific">Brassica rapa subsp. trilocularis</name>
    <dbReference type="NCBI Taxonomy" id="1813537"/>
    <lineage>
        <taxon>Eukaryota</taxon>
        <taxon>Viridiplantae</taxon>
        <taxon>Streptophyta</taxon>
        <taxon>Embryophyta</taxon>
        <taxon>Tracheophyta</taxon>
        <taxon>Spermatophyta</taxon>
        <taxon>Magnoliopsida</taxon>
        <taxon>eudicotyledons</taxon>
        <taxon>Gunneridae</taxon>
        <taxon>Pentapetalae</taxon>
        <taxon>rosids</taxon>
        <taxon>malvids</taxon>
        <taxon>Brassicales</taxon>
        <taxon>Brassicaceae</taxon>
        <taxon>Brassiceae</taxon>
        <taxon>Brassica</taxon>
    </lineage>
</organism>
<sequence length="203" mass="23345">MASVNLQLIAVLNQDVQHVLNLSHERWLNAEELQILFQNLALLPQSTYTFDEPGLYRVQTLKFADDHAWTLFPNGNLVIGGRVVHGGLTFNYTSAQSPDLQRRTIRRQQLYVTFTFSIKFKFVREQYVCSLRGGLALSRVLYYFRCLLIEIEKDLLWAMARLPGTEPLLFFLGLSAREYLKIDPSSATLGSSEQLDFPKNDLR</sequence>